<reference evidence="2" key="1">
    <citation type="submission" date="2014-01" db="EMBL/GenBank/DDBJ databases">
        <authorList>
            <person name="Brown-Elliot B."/>
            <person name="Wallace R."/>
            <person name="Lenaerts A."/>
            <person name="Ordway D."/>
            <person name="DeGroote M.A."/>
            <person name="Parker T."/>
            <person name="Sizemore C."/>
            <person name="Tallon L.J."/>
            <person name="Sadzewicz L.K."/>
            <person name="Sengamalay N."/>
            <person name="Fraser C.M."/>
            <person name="Hine E."/>
            <person name="Shefchek K.A."/>
            <person name="Das S.P."/>
            <person name="Tettelin H."/>
        </authorList>
    </citation>
    <scope>NUCLEOTIDE SEQUENCE [LARGE SCALE GENOMIC DNA]</scope>
    <source>
        <strain evidence="2">4042</strain>
    </source>
</reference>
<proteinExistence type="predicted"/>
<comment type="caution">
    <text evidence="2">The sequence shown here is derived from an EMBL/GenBank/DDBJ whole genome shotgun (WGS) entry which is preliminary data.</text>
</comment>
<evidence type="ECO:0000313" key="2">
    <source>
        <dbReference type="EMBL" id="EUA33447.1"/>
    </source>
</evidence>
<dbReference type="InterPro" id="IPR053864">
    <property type="entry name" value="DUF6933"/>
</dbReference>
<gene>
    <name evidence="2" type="ORF">I553_7858</name>
</gene>
<sequence length="163" mass="17480">MMLRCTAKVLTLLRVSEPAIGQASQQDFYAHLVWIDRRKCLLVTHAGTLFSVFMPNVTAAGLRPIGPPVVSAIQAALQAEHLPVDTLGELDPQQVAVAKTADRRILGTINDLAFTAEHVIAAAGGLARCDIGALHHGLHRTINSITGYIPPIDLVTANHQGQR</sequence>
<dbReference type="PATRIC" id="fig|1299334.3.peg.5235"/>
<dbReference type="Pfam" id="PF22016">
    <property type="entry name" value="DUF6933"/>
    <property type="match status" value="1"/>
</dbReference>
<feature type="domain" description="DUF6933" evidence="1">
    <location>
        <begin position="3"/>
        <end position="153"/>
    </location>
</feature>
<accession>X8ANG1</accession>
<dbReference type="EMBL" id="JAOB01000047">
    <property type="protein sequence ID" value="EUA33447.1"/>
    <property type="molecule type" value="Genomic_DNA"/>
</dbReference>
<dbReference type="AlphaFoldDB" id="X8ANG1"/>
<organism evidence="2">
    <name type="scientific">Mycobacterium xenopi 4042</name>
    <dbReference type="NCBI Taxonomy" id="1299334"/>
    <lineage>
        <taxon>Bacteria</taxon>
        <taxon>Bacillati</taxon>
        <taxon>Actinomycetota</taxon>
        <taxon>Actinomycetes</taxon>
        <taxon>Mycobacteriales</taxon>
        <taxon>Mycobacteriaceae</taxon>
        <taxon>Mycobacterium</taxon>
    </lineage>
</organism>
<evidence type="ECO:0000259" key="1">
    <source>
        <dbReference type="Pfam" id="PF22016"/>
    </source>
</evidence>
<protein>
    <recommendedName>
        <fullName evidence="1">DUF6933 domain-containing protein</fullName>
    </recommendedName>
</protein>
<name>X8ANG1_MYCXE</name>